<evidence type="ECO:0000256" key="9">
    <source>
        <dbReference type="ARBA" id="ARBA00066165"/>
    </source>
</evidence>
<dbReference type="InterPro" id="IPR046357">
    <property type="entry name" value="PPIase_dom_sf"/>
</dbReference>
<reference evidence="15" key="1">
    <citation type="submission" date="2020-06" db="EMBL/GenBank/DDBJ databases">
        <authorList>
            <consortium name="Plant Systems Biology data submission"/>
        </authorList>
    </citation>
    <scope>NUCLEOTIDE SEQUENCE</scope>
    <source>
        <strain evidence="15">D6</strain>
    </source>
</reference>
<evidence type="ECO:0000256" key="4">
    <source>
        <dbReference type="ARBA" id="ARBA00022562"/>
    </source>
</evidence>
<dbReference type="EC" id="5.2.1.8" evidence="11"/>
<comment type="caution">
    <text evidence="15">The sequence shown here is derived from an EMBL/GenBank/DDBJ whole genome shotgun (WGS) entry which is preliminary data.</text>
</comment>
<dbReference type="EMBL" id="CAICTM010000025">
    <property type="protein sequence ID" value="CAB9497782.1"/>
    <property type="molecule type" value="Genomic_DNA"/>
</dbReference>
<dbReference type="OrthoDB" id="2530521at2759"/>
<dbReference type="Pfam" id="PF00639">
    <property type="entry name" value="Rotamase"/>
    <property type="match status" value="1"/>
</dbReference>
<dbReference type="GO" id="GO:0003755">
    <property type="term" value="F:peptidyl-prolyl cis-trans isomerase activity"/>
    <property type="evidence" value="ECO:0007669"/>
    <property type="project" value="UniProtKB-UniRule"/>
</dbReference>
<dbReference type="Proteomes" id="UP001153069">
    <property type="component" value="Unassembled WGS sequence"/>
</dbReference>
<accession>A0A9N8D7I3</accession>
<keyword evidence="7 10" id="KW-0413">Isomerase</keyword>
<name>A0A9N8D7I3_9STRA</name>
<feature type="compositionally biased region" description="Basic and acidic residues" evidence="12">
    <location>
        <begin position="111"/>
        <end position="124"/>
    </location>
</feature>
<keyword evidence="16" id="KW-1185">Reference proteome</keyword>
<proteinExistence type="predicted"/>
<dbReference type="GO" id="GO:0042025">
    <property type="term" value="C:host cell nucleus"/>
    <property type="evidence" value="ECO:0007669"/>
    <property type="project" value="UniProtKB-SubCell"/>
</dbReference>
<dbReference type="CDD" id="cd00201">
    <property type="entry name" value="WW"/>
    <property type="match status" value="1"/>
</dbReference>
<dbReference type="AlphaFoldDB" id="A0A9N8D7I3"/>
<feature type="region of interest" description="Disordered" evidence="12">
    <location>
        <begin position="106"/>
        <end position="164"/>
    </location>
</feature>
<dbReference type="GO" id="GO:0030430">
    <property type="term" value="C:host cell cytoplasm"/>
    <property type="evidence" value="ECO:0007669"/>
    <property type="project" value="UniProtKB-SubCell"/>
</dbReference>
<comment type="function">
    <text evidence="8">Peptidyl-prolyl cis/trans isomerase (PPIase) that acts as a key virulence factor by promoting host leukocyte transformation. Binds to and isomerizes specific phosphorylated Ser/Thr-Pro (pSer/Thr-Pro) motifs in a subset of proteins, resulting in conformational changes in the proteins. Promotes host leukocyte transformation by binding to phosphorylated host FBXW7, disrupting dimerization and promoting FBXW7 autoubiquitination and subsequent degradation. Degradation of host FBXW7, leads to stabilization of JUN, which promotes cell transformation.</text>
</comment>
<keyword evidence="6" id="KW-1035">Host cytoplasm</keyword>
<dbReference type="PANTHER" id="PTHR10657">
    <property type="entry name" value="PEPTIDYL-PROLYL CIS-TRANS ISOMERASE"/>
    <property type="match status" value="1"/>
</dbReference>
<dbReference type="InterPro" id="IPR051370">
    <property type="entry name" value="PPIase_Pin1"/>
</dbReference>
<feature type="domain" description="WW" evidence="13">
    <location>
        <begin position="48"/>
        <end position="83"/>
    </location>
</feature>
<evidence type="ECO:0000256" key="2">
    <source>
        <dbReference type="ARBA" id="ARBA00004147"/>
    </source>
</evidence>
<dbReference type="PANTHER" id="PTHR10657:SF4">
    <property type="entry name" value="PEPTIDYL-PROLYL CIS-TRANS ISOMERASE-RELATED"/>
    <property type="match status" value="1"/>
</dbReference>
<dbReference type="SUPFAM" id="SSF54534">
    <property type="entry name" value="FKBP-like"/>
    <property type="match status" value="1"/>
</dbReference>
<evidence type="ECO:0000256" key="10">
    <source>
        <dbReference type="PROSITE-ProRule" id="PRU00278"/>
    </source>
</evidence>
<keyword evidence="5 10" id="KW-0697">Rotamase</keyword>
<comment type="subcellular location">
    <subcellularLocation>
        <location evidence="3">Host cytoplasm</location>
    </subcellularLocation>
    <subcellularLocation>
        <location evidence="2">Host nucleus</location>
    </subcellularLocation>
</comment>
<evidence type="ECO:0000259" key="14">
    <source>
        <dbReference type="PROSITE" id="PS50198"/>
    </source>
</evidence>
<keyword evidence="4" id="KW-1048">Host nucleus</keyword>
<dbReference type="GO" id="GO:0005634">
    <property type="term" value="C:nucleus"/>
    <property type="evidence" value="ECO:0007669"/>
    <property type="project" value="TreeGrafter"/>
</dbReference>
<evidence type="ECO:0000256" key="6">
    <source>
        <dbReference type="ARBA" id="ARBA00023200"/>
    </source>
</evidence>
<dbReference type="GO" id="GO:0080090">
    <property type="term" value="P:regulation of primary metabolic process"/>
    <property type="evidence" value="ECO:0007669"/>
    <property type="project" value="UniProtKB-ARBA"/>
</dbReference>
<dbReference type="InterPro" id="IPR036020">
    <property type="entry name" value="WW_dom_sf"/>
</dbReference>
<dbReference type="GO" id="GO:0005829">
    <property type="term" value="C:cytosol"/>
    <property type="evidence" value="ECO:0007669"/>
    <property type="project" value="TreeGrafter"/>
</dbReference>
<dbReference type="GO" id="GO:0060255">
    <property type="term" value="P:regulation of macromolecule metabolic process"/>
    <property type="evidence" value="ECO:0007669"/>
    <property type="project" value="UniProtKB-ARBA"/>
</dbReference>
<dbReference type="FunFam" id="3.10.50.40:FF:000010">
    <property type="entry name" value="Peptidyl-prolyl cis-trans isomerase Pin1"/>
    <property type="match status" value="1"/>
</dbReference>
<dbReference type="SUPFAM" id="SSF51045">
    <property type="entry name" value="WW domain"/>
    <property type="match status" value="1"/>
</dbReference>
<comment type="catalytic activity">
    <reaction evidence="1 11">
        <text>[protein]-peptidylproline (omega=180) = [protein]-peptidylproline (omega=0)</text>
        <dbReference type="Rhea" id="RHEA:16237"/>
        <dbReference type="Rhea" id="RHEA-COMP:10747"/>
        <dbReference type="Rhea" id="RHEA-COMP:10748"/>
        <dbReference type="ChEBI" id="CHEBI:83833"/>
        <dbReference type="ChEBI" id="CHEBI:83834"/>
        <dbReference type="EC" id="5.2.1.8"/>
    </reaction>
</comment>
<dbReference type="InterPro" id="IPR000297">
    <property type="entry name" value="PPIase_PpiC"/>
</dbReference>
<evidence type="ECO:0000256" key="3">
    <source>
        <dbReference type="ARBA" id="ARBA00004192"/>
    </source>
</evidence>
<dbReference type="Gene3D" id="3.10.50.40">
    <property type="match status" value="1"/>
</dbReference>
<evidence type="ECO:0000313" key="15">
    <source>
        <dbReference type="EMBL" id="CAB9497782.1"/>
    </source>
</evidence>
<protein>
    <recommendedName>
        <fullName evidence="11">Peptidyl-prolyl cis-trans isomerase</fullName>
        <ecNumber evidence="11">5.2.1.8</ecNumber>
    </recommendedName>
</protein>
<dbReference type="PROSITE" id="PS50198">
    <property type="entry name" value="PPIC_PPIASE_2"/>
    <property type="match status" value="1"/>
</dbReference>
<sequence length="277" mass="30207">MAESSADIDTTNGSATNTEVPDAAVVSLVDAVSHALDNKAAVLLPIPPPLPIGWVMREARSQPNYHFYYNMETGESMWHSPILQEEHHQLLGDEDHAMMDTNNATEVPVEETAHARTADARPDNGGDMDSSNNTGSRKRPHEETAASNAHNKKSAKSSGKPSKVRIFHILKKHKGSRRPSSWRQAKITATKEEAREELQGLVDILKEETGADQRATFEEIARTESDCSSAKRGGDLGFFGPKKMQPAFEEASFALEIGELSGIVETSSGVHVLLRIG</sequence>
<evidence type="ECO:0000256" key="1">
    <source>
        <dbReference type="ARBA" id="ARBA00000971"/>
    </source>
</evidence>
<feature type="domain" description="PpiC" evidence="14">
    <location>
        <begin position="161"/>
        <end position="277"/>
    </location>
</feature>
<evidence type="ECO:0000259" key="13">
    <source>
        <dbReference type="PROSITE" id="PS50020"/>
    </source>
</evidence>
<organism evidence="15 16">
    <name type="scientific">Seminavis robusta</name>
    <dbReference type="NCBI Taxonomy" id="568900"/>
    <lineage>
        <taxon>Eukaryota</taxon>
        <taxon>Sar</taxon>
        <taxon>Stramenopiles</taxon>
        <taxon>Ochrophyta</taxon>
        <taxon>Bacillariophyta</taxon>
        <taxon>Bacillariophyceae</taxon>
        <taxon>Bacillariophycidae</taxon>
        <taxon>Naviculales</taxon>
        <taxon>Naviculaceae</taxon>
        <taxon>Seminavis</taxon>
    </lineage>
</organism>
<gene>
    <name evidence="15" type="ORF">SEMRO_25_G017250.1</name>
</gene>
<evidence type="ECO:0000256" key="8">
    <source>
        <dbReference type="ARBA" id="ARBA00054022"/>
    </source>
</evidence>
<evidence type="ECO:0000256" key="11">
    <source>
        <dbReference type="RuleBase" id="RU363014"/>
    </source>
</evidence>
<evidence type="ECO:0000256" key="5">
    <source>
        <dbReference type="ARBA" id="ARBA00023110"/>
    </source>
</evidence>
<evidence type="ECO:0000256" key="12">
    <source>
        <dbReference type="SAM" id="MobiDB-lite"/>
    </source>
</evidence>
<dbReference type="InterPro" id="IPR001202">
    <property type="entry name" value="WW_dom"/>
</dbReference>
<dbReference type="Gene3D" id="2.20.70.10">
    <property type="match status" value="1"/>
</dbReference>
<dbReference type="PROSITE" id="PS50020">
    <property type="entry name" value="WW_DOMAIN_2"/>
    <property type="match status" value="1"/>
</dbReference>
<comment type="subunit">
    <text evidence="9">Interacts with host FBXW7; leading to FBXW7 autoubiquitination and subsequent degradation.</text>
</comment>
<evidence type="ECO:0000313" key="16">
    <source>
        <dbReference type="Proteomes" id="UP001153069"/>
    </source>
</evidence>
<evidence type="ECO:0000256" key="7">
    <source>
        <dbReference type="ARBA" id="ARBA00023235"/>
    </source>
</evidence>